<feature type="domain" description="Endonuclease/exonuclease/phosphatase" evidence="1">
    <location>
        <begin position="3"/>
        <end position="196"/>
    </location>
</feature>
<sequence length="320" mass="36217">MVWNIRGISQAASQRFLQKLCSQYSVCLLVLLEPMTDVGQLDIISRRLCFSRAQAFLEGKIWVLWSETLTLEFEEWGDQLVHMEATWVGTTLHFSAVNAKCTRVGRRALWRAIEEIAGRLDGPWMVVGDFNVISKAEERLGGAPPNLRNMEEFNDIVFNCRLSEVSFDGSAFTWTNGSLWQRLDRALVNEAWGKLFQTTKVSHLMHGRSDHAPLLIKCGSSMGRGSAFRFLNVWRRDPKFLEVVREAWRTPVSGSGMVGFFGKLSQTKAALRSWNAQVFGSLFQNVSEAEKDLQQKEQEYDLVQDPVSRAASGMPPARHA</sequence>
<accession>A0ABM4WPY1</accession>
<gene>
    <name evidence="3" type="primary">LOC140036347</name>
</gene>
<protein>
    <recommendedName>
        <fullName evidence="1">Endonuclease/exonuclease/phosphatase domain-containing protein</fullName>
    </recommendedName>
</protein>
<dbReference type="Pfam" id="PF03372">
    <property type="entry name" value="Exo_endo_phos"/>
    <property type="match status" value="1"/>
</dbReference>
<evidence type="ECO:0000259" key="1">
    <source>
        <dbReference type="Pfam" id="PF03372"/>
    </source>
</evidence>
<proteinExistence type="predicted"/>
<dbReference type="InterPro" id="IPR005135">
    <property type="entry name" value="Endo/exonuclease/phosphatase"/>
</dbReference>
<dbReference type="Gene3D" id="3.60.10.10">
    <property type="entry name" value="Endonuclease/exonuclease/phosphatase"/>
    <property type="match status" value="1"/>
</dbReference>
<dbReference type="PANTHER" id="PTHR33710:SF62">
    <property type="entry name" value="DUF4283 DOMAIN PROTEIN"/>
    <property type="match status" value="1"/>
</dbReference>
<dbReference type="Proteomes" id="UP001652660">
    <property type="component" value="Chromosome 2e"/>
</dbReference>
<dbReference type="InterPro" id="IPR036691">
    <property type="entry name" value="Endo/exonu/phosph_ase_sf"/>
</dbReference>
<dbReference type="PANTHER" id="PTHR33710">
    <property type="entry name" value="BNAC02G09200D PROTEIN"/>
    <property type="match status" value="1"/>
</dbReference>
<organism evidence="2 3">
    <name type="scientific">Coffea arabica</name>
    <name type="common">Arabian coffee</name>
    <dbReference type="NCBI Taxonomy" id="13443"/>
    <lineage>
        <taxon>Eukaryota</taxon>
        <taxon>Viridiplantae</taxon>
        <taxon>Streptophyta</taxon>
        <taxon>Embryophyta</taxon>
        <taxon>Tracheophyta</taxon>
        <taxon>Spermatophyta</taxon>
        <taxon>Magnoliopsida</taxon>
        <taxon>eudicotyledons</taxon>
        <taxon>Gunneridae</taxon>
        <taxon>Pentapetalae</taxon>
        <taxon>asterids</taxon>
        <taxon>lamiids</taxon>
        <taxon>Gentianales</taxon>
        <taxon>Rubiaceae</taxon>
        <taxon>Ixoroideae</taxon>
        <taxon>Gardenieae complex</taxon>
        <taxon>Bertiereae - Coffeeae clade</taxon>
        <taxon>Coffeeae</taxon>
        <taxon>Coffea</taxon>
    </lineage>
</organism>
<evidence type="ECO:0000313" key="3">
    <source>
        <dbReference type="RefSeq" id="XP_071933819.1"/>
    </source>
</evidence>
<evidence type="ECO:0000313" key="2">
    <source>
        <dbReference type="Proteomes" id="UP001652660"/>
    </source>
</evidence>
<name>A0ABM4WPY1_COFAR</name>
<dbReference type="GeneID" id="140036347"/>
<dbReference type="SUPFAM" id="SSF56219">
    <property type="entry name" value="DNase I-like"/>
    <property type="match status" value="1"/>
</dbReference>
<keyword evidence="2" id="KW-1185">Reference proteome</keyword>
<dbReference type="RefSeq" id="XP_071933819.1">
    <property type="nucleotide sequence ID" value="XM_072077718.1"/>
</dbReference>
<reference evidence="3" key="1">
    <citation type="submission" date="2025-08" db="UniProtKB">
        <authorList>
            <consortium name="RefSeq"/>
        </authorList>
    </citation>
    <scope>IDENTIFICATION</scope>
    <source>
        <tissue evidence="3">Leaves</tissue>
    </source>
</reference>